<dbReference type="EMBL" id="JANPWZ010002048">
    <property type="protein sequence ID" value="KAJ3561560.1"/>
    <property type="molecule type" value="Genomic_DNA"/>
</dbReference>
<dbReference type="Proteomes" id="UP001148614">
    <property type="component" value="Unassembled WGS sequence"/>
</dbReference>
<protein>
    <recommendedName>
        <fullName evidence="1">2EXR domain-containing protein</fullName>
    </recommendedName>
</protein>
<proteinExistence type="predicted"/>
<accession>A0A9W8TJE4</accession>
<evidence type="ECO:0000313" key="3">
    <source>
        <dbReference type="Proteomes" id="UP001148614"/>
    </source>
</evidence>
<gene>
    <name evidence="2" type="ORF">NPX13_g8900</name>
</gene>
<name>A0A9W8TJE4_9PEZI</name>
<dbReference type="InterPro" id="IPR045518">
    <property type="entry name" value="2EXR"/>
</dbReference>
<reference evidence="2" key="1">
    <citation type="submission" date="2022-07" db="EMBL/GenBank/DDBJ databases">
        <title>Genome Sequence of Xylaria arbuscula.</title>
        <authorList>
            <person name="Buettner E."/>
        </authorList>
    </citation>
    <scope>NUCLEOTIDE SEQUENCE</scope>
    <source>
        <strain evidence="2">VT107</strain>
    </source>
</reference>
<keyword evidence="3" id="KW-1185">Reference proteome</keyword>
<dbReference type="AlphaFoldDB" id="A0A9W8TJE4"/>
<organism evidence="2 3">
    <name type="scientific">Xylaria arbuscula</name>
    <dbReference type="NCBI Taxonomy" id="114810"/>
    <lineage>
        <taxon>Eukaryota</taxon>
        <taxon>Fungi</taxon>
        <taxon>Dikarya</taxon>
        <taxon>Ascomycota</taxon>
        <taxon>Pezizomycotina</taxon>
        <taxon>Sordariomycetes</taxon>
        <taxon>Xylariomycetidae</taxon>
        <taxon>Xylariales</taxon>
        <taxon>Xylariaceae</taxon>
        <taxon>Xylaria</taxon>
    </lineage>
</organism>
<dbReference type="Pfam" id="PF20150">
    <property type="entry name" value="2EXR"/>
    <property type="match status" value="1"/>
</dbReference>
<sequence>MSDQSTFGQPQVQIPSTSNVQDQYTSVVGDAGDSGEDLEVASPTNATMDHDIRFHFVRQPITLQKSHHVPRYNFTIFFSAWHFYKIRLCTRKWIDISENQPTGEIPNQLGMLLRLPTELRWMIYDLAIATLGMEYKYKPYRRDWKRQDSLLPPRGLFHCPAMAHVCRDMRQYVMPKYRQVCLTVKLTQPLGLVPELTRYYMGVFNPQEDSLSFEFRDPYNINRALVGGWSYEYGYFGFALLSFSIRAIKEIGKLTMEWRDPFEAPTFTNEVDHSLRDTSHNNRADHLQSLRLYLHWPRDWPRDPHLLRILVGLRLSGANYRDFRRFQCIVDD</sequence>
<feature type="domain" description="2EXR" evidence="1">
    <location>
        <begin position="114"/>
        <end position="210"/>
    </location>
</feature>
<evidence type="ECO:0000259" key="1">
    <source>
        <dbReference type="Pfam" id="PF20150"/>
    </source>
</evidence>
<evidence type="ECO:0000313" key="2">
    <source>
        <dbReference type="EMBL" id="KAJ3561560.1"/>
    </source>
</evidence>
<comment type="caution">
    <text evidence="2">The sequence shown here is derived from an EMBL/GenBank/DDBJ whole genome shotgun (WGS) entry which is preliminary data.</text>
</comment>